<name>A0A2N9JJJ5_9ACTN</name>
<dbReference type="RefSeq" id="WP_105186296.1">
    <property type="nucleotide sequence ID" value="NZ_BAAAGO010000031.1"/>
</dbReference>
<dbReference type="Pfam" id="PF08545">
    <property type="entry name" value="ACP_syn_III"/>
    <property type="match status" value="1"/>
</dbReference>
<keyword evidence="6" id="KW-1185">Reference proteome</keyword>
<dbReference type="Proteomes" id="UP000238164">
    <property type="component" value="Chromosome 1"/>
</dbReference>
<evidence type="ECO:0000256" key="1">
    <source>
        <dbReference type="ARBA" id="ARBA00022679"/>
    </source>
</evidence>
<evidence type="ECO:0000259" key="4">
    <source>
        <dbReference type="Pfam" id="PF08545"/>
    </source>
</evidence>
<dbReference type="GO" id="GO:0033818">
    <property type="term" value="F:beta-ketoacyl-acyl-carrier-protein synthase III activity"/>
    <property type="evidence" value="ECO:0007669"/>
    <property type="project" value="UniProtKB-EC"/>
</dbReference>
<protein>
    <submittedName>
        <fullName evidence="5">Beta-ketoacyl-acyl-carrier-protein synthase III</fullName>
        <ecNumber evidence="5">2.3.1.180</ecNumber>
    </submittedName>
</protein>
<dbReference type="Gene3D" id="3.40.47.10">
    <property type="match status" value="1"/>
</dbReference>
<dbReference type="SUPFAM" id="SSF53901">
    <property type="entry name" value="Thiolase-like"/>
    <property type="match status" value="1"/>
</dbReference>
<dbReference type="GO" id="GO:0006633">
    <property type="term" value="P:fatty acid biosynthetic process"/>
    <property type="evidence" value="ECO:0007669"/>
    <property type="project" value="InterPro"/>
</dbReference>
<dbReference type="AlphaFoldDB" id="A0A2N9JJJ5"/>
<proteinExistence type="predicted"/>
<dbReference type="EC" id="2.3.1.180" evidence="5"/>
<reference evidence="5 6" key="1">
    <citation type="submission" date="2018-02" db="EMBL/GenBank/DDBJ databases">
        <authorList>
            <person name="Cohen D.B."/>
            <person name="Kent A.D."/>
        </authorList>
    </citation>
    <scope>NUCLEOTIDE SEQUENCE [LARGE SCALE GENOMIC DNA]</scope>
    <source>
        <strain evidence="5">1</strain>
    </source>
</reference>
<evidence type="ECO:0000256" key="2">
    <source>
        <dbReference type="ARBA" id="ARBA00023315"/>
    </source>
</evidence>
<sequence>MPLPVRLLSVGSHTPAVRVTSAELDQRYARTPGTTQARSGVSVRQWVGPHDSSVSMAAAALDQALRRAGLVIDDLDALIVAAVAPEQPMPTTAVLVARRLGAADGALQAFDVNASCLGFLTGVQQAAFGIGAGMWHRVGVVAVDVASKGLNHADLESSALFGDGAAAAVVGPAGQGSSLLSLRLRTYPSAAQLCRIPAGGTRWNTVTPPPEASDYLFAMDGLGMMKLVARAMPAFLAETLDEAGVTLDEVAVVVPHQASALGLRFLRERLGVRPESVVDLLAERGNQVSASMPTALAAAVETGRLRRGDLALLIGTGAGLMFGAAVLRF</sequence>
<evidence type="ECO:0000313" key="6">
    <source>
        <dbReference type="Proteomes" id="UP000238164"/>
    </source>
</evidence>
<dbReference type="PANTHER" id="PTHR34069">
    <property type="entry name" value="3-OXOACYL-[ACYL-CARRIER-PROTEIN] SYNTHASE 3"/>
    <property type="match status" value="1"/>
</dbReference>
<organism evidence="5 6">
    <name type="scientific">Micropruina glycogenica</name>
    <dbReference type="NCBI Taxonomy" id="75385"/>
    <lineage>
        <taxon>Bacteria</taxon>
        <taxon>Bacillati</taxon>
        <taxon>Actinomycetota</taxon>
        <taxon>Actinomycetes</taxon>
        <taxon>Propionibacteriales</taxon>
        <taxon>Nocardioidaceae</taxon>
        <taxon>Micropruina</taxon>
    </lineage>
</organism>
<dbReference type="KEGG" id="mgg:MPLG2_2569"/>
<dbReference type="EMBL" id="LT985188">
    <property type="protein sequence ID" value="SPD87599.1"/>
    <property type="molecule type" value="Genomic_DNA"/>
</dbReference>
<dbReference type="PANTHER" id="PTHR34069:SF2">
    <property type="entry name" value="BETA-KETOACYL-[ACYL-CARRIER-PROTEIN] SYNTHASE III"/>
    <property type="match status" value="1"/>
</dbReference>
<dbReference type="CDD" id="cd00830">
    <property type="entry name" value="KAS_III"/>
    <property type="match status" value="1"/>
</dbReference>
<keyword evidence="1 5" id="KW-0808">Transferase</keyword>
<dbReference type="InterPro" id="IPR016039">
    <property type="entry name" value="Thiolase-like"/>
</dbReference>
<dbReference type="GO" id="GO:0044550">
    <property type="term" value="P:secondary metabolite biosynthetic process"/>
    <property type="evidence" value="ECO:0007669"/>
    <property type="project" value="TreeGrafter"/>
</dbReference>
<accession>A0A2N9JJJ5</accession>
<gene>
    <name evidence="5" type="ORF">MPLG2_2569</name>
</gene>
<dbReference type="GO" id="GO:0004315">
    <property type="term" value="F:3-oxoacyl-[acyl-carrier-protein] synthase activity"/>
    <property type="evidence" value="ECO:0007669"/>
    <property type="project" value="InterPro"/>
</dbReference>
<feature type="domain" description="Beta-ketoacyl-[acyl-carrier-protein] synthase III N-terminal" evidence="4">
    <location>
        <begin position="110"/>
        <end position="187"/>
    </location>
</feature>
<dbReference type="OrthoDB" id="9788274at2"/>
<evidence type="ECO:0000259" key="3">
    <source>
        <dbReference type="Pfam" id="PF08541"/>
    </source>
</evidence>
<dbReference type="InterPro" id="IPR013747">
    <property type="entry name" value="ACP_syn_III_C"/>
</dbReference>
<feature type="domain" description="Beta-ketoacyl-[acyl-carrier-protein] synthase III C-terminal" evidence="3">
    <location>
        <begin position="240"/>
        <end position="328"/>
    </location>
</feature>
<dbReference type="Pfam" id="PF08541">
    <property type="entry name" value="ACP_syn_III_C"/>
    <property type="match status" value="1"/>
</dbReference>
<dbReference type="InterPro" id="IPR013751">
    <property type="entry name" value="ACP_syn_III_N"/>
</dbReference>
<evidence type="ECO:0000313" key="5">
    <source>
        <dbReference type="EMBL" id="SPD87599.1"/>
    </source>
</evidence>
<keyword evidence="2 5" id="KW-0012">Acyltransferase</keyword>